<dbReference type="EMBL" id="MN739457">
    <property type="protein sequence ID" value="QHT05649.1"/>
    <property type="molecule type" value="Genomic_DNA"/>
</dbReference>
<name>A0A6C0CPN5_9ZZZZ</name>
<protein>
    <submittedName>
        <fullName evidence="1">Uncharacterized protein</fullName>
    </submittedName>
</protein>
<organism evidence="1">
    <name type="scientific">viral metagenome</name>
    <dbReference type="NCBI Taxonomy" id="1070528"/>
    <lineage>
        <taxon>unclassified sequences</taxon>
        <taxon>metagenomes</taxon>
        <taxon>organismal metagenomes</taxon>
    </lineage>
</organism>
<accession>A0A6C0CPN5</accession>
<reference evidence="1" key="1">
    <citation type="journal article" date="2020" name="Nature">
        <title>Giant virus diversity and host interactions through global metagenomics.</title>
        <authorList>
            <person name="Schulz F."/>
            <person name="Roux S."/>
            <person name="Paez-Espino D."/>
            <person name="Jungbluth S."/>
            <person name="Walsh D.A."/>
            <person name="Denef V.J."/>
            <person name="McMahon K.D."/>
            <person name="Konstantinidis K.T."/>
            <person name="Eloe-Fadrosh E.A."/>
            <person name="Kyrpides N.C."/>
            <person name="Woyke T."/>
        </authorList>
    </citation>
    <scope>NUCLEOTIDE SEQUENCE</scope>
    <source>
        <strain evidence="1">GVMAG-M-3300021389-45</strain>
    </source>
</reference>
<dbReference type="AlphaFoldDB" id="A0A6C0CPN5"/>
<proteinExistence type="predicted"/>
<sequence length="247" mass="29021">MHVIYKNYIFIYNYRTVAIMNTVRPQMFQKKCTKIPRPIIRDLKKIHELSSKKSWEYAGAVKCKIGPTSVKFEKPSFVTSRDRRRVNLEEINTVWPSLIAYHTHPHILAVPLKNSVNKGIFATLPSNADFEVCILGFPQMQNNIICDSYGYYIIDMIDAAERNKSPLPAGAKRTMIDFRQRPEIQKCVFSESGLEYYKTTLKEWKRFINKELNAYFRKVMGITIRYYSYDDEPPYICFDIDQIINTK</sequence>
<evidence type="ECO:0000313" key="1">
    <source>
        <dbReference type="EMBL" id="QHT05649.1"/>
    </source>
</evidence>